<organism evidence="2 3">
    <name type="scientific">Phyllostomus discolor</name>
    <name type="common">pale spear-nosed bat</name>
    <dbReference type="NCBI Taxonomy" id="89673"/>
    <lineage>
        <taxon>Eukaryota</taxon>
        <taxon>Metazoa</taxon>
        <taxon>Chordata</taxon>
        <taxon>Craniata</taxon>
        <taxon>Vertebrata</taxon>
        <taxon>Euteleostomi</taxon>
        <taxon>Mammalia</taxon>
        <taxon>Eutheria</taxon>
        <taxon>Laurasiatheria</taxon>
        <taxon>Chiroptera</taxon>
        <taxon>Yangochiroptera</taxon>
        <taxon>Phyllostomidae</taxon>
        <taxon>Phyllostominae</taxon>
        <taxon>Phyllostomus</taxon>
    </lineage>
</organism>
<sequence length="155" mass="16552">MVQDARARRLLTQPTWSELGPPRPPHPSSVPPAVSHRIAPSAGWTPGPRPPRPHLCWGPKLLCGRVEAREPCSSCEGADGHARANTDSPRRTTALTQLKLRPPPRDGRSGVRCPLCCPPFSLHRPGPPCHLGPSRSLITLEAIGAVALGKDTATS</sequence>
<proteinExistence type="predicted"/>
<feature type="compositionally biased region" description="Pro residues" evidence="1">
    <location>
        <begin position="21"/>
        <end position="30"/>
    </location>
</feature>
<feature type="region of interest" description="Disordered" evidence="1">
    <location>
        <begin position="1"/>
        <end position="52"/>
    </location>
</feature>
<feature type="compositionally biased region" description="Basic and acidic residues" evidence="1">
    <location>
        <begin position="78"/>
        <end position="90"/>
    </location>
</feature>
<evidence type="ECO:0000313" key="3">
    <source>
        <dbReference type="Proteomes" id="UP000664940"/>
    </source>
</evidence>
<evidence type="ECO:0000256" key="1">
    <source>
        <dbReference type="SAM" id="MobiDB-lite"/>
    </source>
</evidence>
<evidence type="ECO:0000313" key="2">
    <source>
        <dbReference type="EMBL" id="KAF6075055.1"/>
    </source>
</evidence>
<dbReference type="EMBL" id="JABVXQ010000015">
    <property type="protein sequence ID" value="KAF6075055.1"/>
    <property type="molecule type" value="Genomic_DNA"/>
</dbReference>
<dbReference type="Proteomes" id="UP000664940">
    <property type="component" value="Unassembled WGS sequence"/>
</dbReference>
<feature type="region of interest" description="Disordered" evidence="1">
    <location>
        <begin position="71"/>
        <end position="95"/>
    </location>
</feature>
<accession>A0A834D8Y1</accession>
<gene>
    <name evidence="2" type="ORF">HJG60_009453</name>
</gene>
<protein>
    <submittedName>
        <fullName evidence="2">Uncharacterized protein</fullName>
    </submittedName>
</protein>
<name>A0A834D8Y1_9CHIR</name>
<reference evidence="2 3" key="1">
    <citation type="journal article" date="2020" name="Nature">
        <title>Six reference-quality genomes reveal evolution of bat adaptations.</title>
        <authorList>
            <person name="Jebb D."/>
            <person name="Huang Z."/>
            <person name="Pippel M."/>
            <person name="Hughes G.M."/>
            <person name="Lavrichenko K."/>
            <person name="Devanna P."/>
            <person name="Winkler S."/>
            <person name="Jermiin L.S."/>
            <person name="Skirmuntt E.C."/>
            <person name="Katzourakis A."/>
            <person name="Burkitt-Gray L."/>
            <person name="Ray D.A."/>
            <person name="Sullivan K.A.M."/>
            <person name="Roscito J.G."/>
            <person name="Kirilenko B.M."/>
            <person name="Davalos L.M."/>
            <person name="Corthals A.P."/>
            <person name="Power M.L."/>
            <person name="Jones G."/>
            <person name="Ransome R.D."/>
            <person name="Dechmann D.K.N."/>
            <person name="Locatelli A.G."/>
            <person name="Puechmaille S.J."/>
            <person name="Fedrigo O."/>
            <person name="Jarvis E.D."/>
            <person name="Hiller M."/>
            <person name="Vernes S.C."/>
            <person name="Myers E.W."/>
            <person name="Teeling E.C."/>
        </authorList>
    </citation>
    <scope>NUCLEOTIDE SEQUENCE [LARGE SCALE GENOMIC DNA]</scope>
    <source>
        <strain evidence="2">Bat1K_MPI-CBG_1</strain>
    </source>
</reference>
<comment type="caution">
    <text evidence="2">The sequence shown here is derived from an EMBL/GenBank/DDBJ whole genome shotgun (WGS) entry which is preliminary data.</text>
</comment>
<dbReference type="AlphaFoldDB" id="A0A834D8Y1"/>